<comment type="subcellular location">
    <subcellularLocation>
        <location evidence="1">Membrane</location>
        <topology evidence="1">Multi-pass membrane protein</topology>
    </subcellularLocation>
</comment>
<dbReference type="OrthoDB" id="5429740at2759"/>
<evidence type="ECO:0000259" key="7">
    <source>
        <dbReference type="Pfam" id="PF20684"/>
    </source>
</evidence>
<keyword evidence="3 6" id="KW-1133">Transmembrane helix</keyword>
<feature type="transmembrane region" description="Helical" evidence="6">
    <location>
        <begin position="101"/>
        <end position="124"/>
    </location>
</feature>
<organism evidence="8 9">
    <name type="scientific">Aspergillus ellipticus CBS 707.79</name>
    <dbReference type="NCBI Taxonomy" id="1448320"/>
    <lineage>
        <taxon>Eukaryota</taxon>
        <taxon>Fungi</taxon>
        <taxon>Dikarya</taxon>
        <taxon>Ascomycota</taxon>
        <taxon>Pezizomycotina</taxon>
        <taxon>Eurotiomycetes</taxon>
        <taxon>Eurotiomycetidae</taxon>
        <taxon>Eurotiales</taxon>
        <taxon>Aspergillaceae</taxon>
        <taxon>Aspergillus</taxon>
        <taxon>Aspergillus subgen. Circumdati</taxon>
    </lineage>
</organism>
<feature type="transmembrane region" description="Helical" evidence="6">
    <location>
        <begin position="24"/>
        <end position="47"/>
    </location>
</feature>
<keyword evidence="2 6" id="KW-0812">Transmembrane</keyword>
<dbReference type="EMBL" id="KZ825904">
    <property type="protein sequence ID" value="PYH92919.1"/>
    <property type="molecule type" value="Genomic_DNA"/>
</dbReference>
<evidence type="ECO:0000256" key="4">
    <source>
        <dbReference type="ARBA" id="ARBA00023136"/>
    </source>
</evidence>
<evidence type="ECO:0000256" key="2">
    <source>
        <dbReference type="ARBA" id="ARBA00022692"/>
    </source>
</evidence>
<gene>
    <name evidence="8" type="ORF">BO71DRAFT_420462</name>
</gene>
<comment type="similarity">
    <text evidence="5">Belongs to the SAT4 family.</text>
</comment>
<dbReference type="Proteomes" id="UP000247810">
    <property type="component" value="Unassembled WGS sequence"/>
</dbReference>
<dbReference type="PANTHER" id="PTHR33048:SF163">
    <property type="entry name" value="INTEGRAL MEMBRANE PROTEIN (AFU_ORTHOLOGUE AFUA_8G05510)"/>
    <property type="match status" value="1"/>
</dbReference>
<evidence type="ECO:0000313" key="9">
    <source>
        <dbReference type="Proteomes" id="UP000247810"/>
    </source>
</evidence>
<evidence type="ECO:0000256" key="5">
    <source>
        <dbReference type="ARBA" id="ARBA00038359"/>
    </source>
</evidence>
<accession>A0A319D6W7</accession>
<feature type="transmembrane region" description="Helical" evidence="6">
    <location>
        <begin position="136"/>
        <end position="163"/>
    </location>
</feature>
<feature type="transmembrane region" description="Helical" evidence="6">
    <location>
        <begin position="59"/>
        <end position="81"/>
    </location>
</feature>
<keyword evidence="9" id="KW-1185">Reference proteome</keyword>
<dbReference type="STRING" id="1448320.A0A319D6W7"/>
<dbReference type="InterPro" id="IPR052337">
    <property type="entry name" value="SAT4-like"/>
</dbReference>
<protein>
    <recommendedName>
        <fullName evidence="7">Rhodopsin domain-containing protein</fullName>
    </recommendedName>
</protein>
<evidence type="ECO:0000256" key="3">
    <source>
        <dbReference type="ARBA" id="ARBA00022989"/>
    </source>
</evidence>
<dbReference type="GO" id="GO:0016020">
    <property type="term" value="C:membrane"/>
    <property type="evidence" value="ECO:0007669"/>
    <property type="project" value="UniProtKB-SubCell"/>
</dbReference>
<evidence type="ECO:0000313" key="8">
    <source>
        <dbReference type="EMBL" id="PYH92919.1"/>
    </source>
</evidence>
<feature type="transmembrane region" description="Helical" evidence="6">
    <location>
        <begin position="183"/>
        <end position="206"/>
    </location>
</feature>
<dbReference type="AlphaFoldDB" id="A0A319D6W7"/>
<dbReference type="Pfam" id="PF20684">
    <property type="entry name" value="Fung_rhodopsin"/>
    <property type="match status" value="1"/>
</dbReference>
<dbReference type="InterPro" id="IPR049326">
    <property type="entry name" value="Rhodopsin_dom_fungi"/>
</dbReference>
<dbReference type="VEuPathDB" id="FungiDB:BO71DRAFT_420462"/>
<proteinExistence type="inferred from homology"/>
<feature type="domain" description="Rhodopsin" evidence="7">
    <location>
        <begin position="41"/>
        <end position="226"/>
    </location>
</feature>
<name>A0A319D6W7_9EURO</name>
<evidence type="ECO:0000256" key="1">
    <source>
        <dbReference type="ARBA" id="ARBA00004141"/>
    </source>
</evidence>
<dbReference type="PANTHER" id="PTHR33048">
    <property type="entry name" value="PTH11-LIKE INTEGRAL MEMBRANE PROTEIN (AFU_ORTHOLOGUE AFUA_5G11245)"/>
    <property type="match status" value="1"/>
</dbReference>
<sequence length="227" mass="25014">MSVTGDFGSASPGLDLSANQNGSMIGAVVTLMVIATLSVSLRAFLRIISTEVDLALDDYLIFIALLCCYGLGTCVLISLSYGNGHHIETLTDHDFTVLWKLLFAHVILYAAGVTCTKTSIMMFYRRIFKLYWSLWPVMFLILGYFTVIIVTIAVACRPLPYFWEQYTHPDTAKGTCIDTATFFLGNGIAAVLIDVIILCVPIPITWKLQMPKSQRMAVIGILLLGSL</sequence>
<keyword evidence="4 6" id="KW-0472">Membrane</keyword>
<reference evidence="8 9" key="1">
    <citation type="submission" date="2018-02" db="EMBL/GenBank/DDBJ databases">
        <title>The genomes of Aspergillus section Nigri reveals drivers in fungal speciation.</title>
        <authorList>
            <consortium name="DOE Joint Genome Institute"/>
            <person name="Vesth T.C."/>
            <person name="Nybo J."/>
            <person name="Theobald S."/>
            <person name="Brandl J."/>
            <person name="Frisvad J.C."/>
            <person name="Nielsen K.F."/>
            <person name="Lyhne E.K."/>
            <person name="Kogle M.E."/>
            <person name="Kuo A."/>
            <person name="Riley R."/>
            <person name="Clum A."/>
            <person name="Nolan M."/>
            <person name="Lipzen A."/>
            <person name="Salamov A."/>
            <person name="Henrissat B."/>
            <person name="Wiebenga A."/>
            <person name="De vries R.P."/>
            <person name="Grigoriev I.V."/>
            <person name="Mortensen U.H."/>
            <person name="Andersen M.R."/>
            <person name="Baker S.E."/>
        </authorList>
    </citation>
    <scope>NUCLEOTIDE SEQUENCE [LARGE SCALE GENOMIC DNA]</scope>
    <source>
        <strain evidence="8 9">CBS 707.79</strain>
    </source>
</reference>
<evidence type="ECO:0000256" key="6">
    <source>
        <dbReference type="SAM" id="Phobius"/>
    </source>
</evidence>